<keyword evidence="2" id="KW-1185">Reference proteome</keyword>
<sequence>MMPTDTSCNVATLSIYTPSSSNPWNKQKVNHLYRRIGFGASSSMMTEALTKTPSSLVDQLVQEALDLVPTAAPRWGYWVRDQFLRSSTTPPEYKRIWKTQIIDDLSKNNLRDRLTLFWSNHFVTEELVYQSPAYMFQYYNLLQLHALGNFKAFVKDIGLSSAMLVYLNGFESTKNDPNENYARELYELFTLGVDNGYDQNDIIETSRALTGWNKEDKRWGPILFDTDNFDDGTKTIFGQTGNWGYDDVIDILFTQRTDQIAKFICKKLYRYFISPNSNETIINQLATTFVDNDFEIAPVMKQLFKSEHFFDEKSIGVIIKSPIDIQVSFLKELDFKFASSFNVNSIVRGGSINLGQDVMNPIDVAGWQGDTDWIDSSSLTTRWDLISRYLSAAWVHNQEQFRTIAKEIIEGNSNDVELVSRSIMDYFFSRELVSETDYSQALVIFKDQVPENYFEDGTWDLDWDTAPRQVFQLLKFLIKIPEFQLK</sequence>
<evidence type="ECO:0000313" key="2">
    <source>
        <dbReference type="Proteomes" id="UP000315540"/>
    </source>
</evidence>
<dbReference type="Pfam" id="PF08811">
    <property type="entry name" value="DUF1800"/>
    <property type="match status" value="1"/>
</dbReference>
<accession>A0A504IZE5</accession>
<comment type="caution">
    <text evidence="1">The sequence shown here is derived from an EMBL/GenBank/DDBJ whole genome shotgun (WGS) entry which is preliminary data.</text>
</comment>
<evidence type="ECO:0000313" key="1">
    <source>
        <dbReference type="EMBL" id="TPN83907.1"/>
    </source>
</evidence>
<gene>
    <name evidence="1" type="ORF">FHK87_18250</name>
</gene>
<organism evidence="1 2">
    <name type="scientific">Aquimarina algicola</name>
    <dbReference type="NCBI Taxonomy" id="2589995"/>
    <lineage>
        <taxon>Bacteria</taxon>
        <taxon>Pseudomonadati</taxon>
        <taxon>Bacteroidota</taxon>
        <taxon>Flavobacteriia</taxon>
        <taxon>Flavobacteriales</taxon>
        <taxon>Flavobacteriaceae</taxon>
        <taxon>Aquimarina</taxon>
    </lineage>
</organism>
<protein>
    <submittedName>
        <fullName evidence="1">DUF1800 domain-containing protein</fullName>
    </submittedName>
</protein>
<dbReference type="OrthoDB" id="9772295at2"/>
<name>A0A504IZE5_9FLAO</name>
<proteinExistence type="predicted"/>
<dbReference type="EMBL" id="VFWZ01000006">
    <property type="protein sequence ID" value="TPN83907.1"/>
    <property type="molecule type" value="Genomic_DNA"/>
</dbReference>
<dbReference type="InterPro" id="IPR014917">
    <property type="entry name" value="DUF1800"/>
</dbReference>
<dbReference type="RefSeq" id="WP_140595214.1">
    <property type="nucleotide sequence ID" value="NZ_VFWZ01000006.1"/>
</dbReference>
<reference evidence="1 2" key="1">
    <citation type="submission" date="2019-06" db="EMBL/GenBank/DDBJ databases">
        <authorList>
            <person name="Meng X."/>
        </authorList>
    </citation>
    <scope>NUCLEOTIDE SEQUENCE [LARGE SCALE GENOMIC DNA]</scope>
    <source>
        <strain evidence="1 2">M625</strain>
    </source>
</reference>
<dbReference type="Proteomes" id="UP000315540">
    <property type="component" value="Unassembled WGS sequence"/>
</dbReference>
<dbReference type="AlphaFoldDB" id="A0A504IZE5"/>